<dbReference type="CDD" id="cd06170">
    <property type="entry name" value="LuxR_C_like"/>
    <property type="match status" value="1"/>
</dbReference>
<dbReference type="InterPro" id="IPR058245">
    <property type="entry name" value="NreC/VraR/RcsB-like_REC"/>
</dbReference>
<name>A0ABU3GKJ0_9MICO</name>
<dbReference type="SUPFAM" id="SSF46894">
    <property type="entry name" value="C-terminal effector domain of the bipartite response regulators"/>
    <property type="match status" value="1"/>
</dbReference>
<dbReference type="Pfam" id="PF00196">
    <property type="entry name" value="GerE"/>
    <property type="match status" value="1"/>
</dbReference>
<keyword evidence="1 5" id="KW-0597">Phosphoprotein</keyword>
<dbReference type="RefSeq" id="WP_181900459.1">
    <property type="nucleotide sequence ID" value="NZ_JAUZVT010000002.1"/>
</dbReference>
<keyword evidence="4" id="KW-0804">Transcription</keyword>
<organism evidence="8 9">
    <name type="scientific">Microbacterium aquilitoris</name>
    <dbReference type="NCBI Taxonomy" id="3067307"/>
    <lineage>
        <taxon>Bacteria</taxon>
        <taxon>Bacillati</taxon>
        <taxon>Actinomycetota</taxon>
        <taxon>Actinomycetes</taxon>
        <taxon>Micrococcales</taxon>
        <taxon>Microbacteriaceae</taxon>
        <taxon>Microbacterium</taxon>
    </lineage>
</organism>
<protein>
    <submittedName>
        <fullName evidence="8">Response regulator transcription factor</fullName>
    </submittedName>
</protein>
<dbReference type="SUPFAM" id="SSF52172">
    <property type="entry name" value="CheY-like"/>
    <property type="match status" value="1"/>
</dbReference>
<evidence type="ECO:0000256" key="5">
    <source>
        <dbReference type="PROSITE-ProRule" id="PRU00169"/>
    </source>
</evidence>
<evidence type="ECO:0000256" key="4">
    <source>
        <dbReference type="ARBA" id="ARBA00023163"/>
    </source>
</evidence>
<dbReference type="Pfam" id="PF00072">
    <property type="entry name" value="Response_reg"/>
    <property type="match status" value="1"/>
</dbReference>
<evidence type="ECO:0000256" key="3">
    <source>
        <dbReference type="ARBA" id="ARBA00023125"/>
    </source>
</evidence>
<dbReference type="CDD" id="cd17535">
    <property type="entry name" value="REC_NarL-like"/>
    <property type="match status" value="1"/>
</dbReference>
<dbReference type="PANTHER" id="PTHR43214">
    <property type="entry name" value="TWO-COMPONENT RESPONSE REGULATOR"/>
    <property type="match status" value="1"/>
</dbReference>
<proteinExistence type="predicted"/>
<keyword evidence="3" id="KW-0238">DNA-binding</keyword>
<dbReference type="SMART" id="SM00421">
    <property type="entry name" value="HTH_LUXR"/>
    <property type="match status" value="1"/>
</dbReference>
<evidence type="ECO:0000259" key="7">
    <source>
        <dbReference type="PROSITE" id="PS50110"/>
    </source>
</evidence>
<dbReference type="SMART" id="SM00448">
    <property type="entry name" value="REC"/>
    <property type="match status" value="1"/>
</dbReference>
<reference evidence="8 9" key="1">
    <citation type="submission" date="2023-08" db="EMBL/GenBank/DDBJ databases">
        <title>Microbacterium aquilitoris sp. nov. and Microbacterium gwkjibeachense sp. nov., isolated from beach.</title>
        <authorList>
            <person name="Lee S.D."/>
            <person name="Yang H."/>
            <person name="Kim I."/>
        </authorList>
    </citation>
    <scope>NUCLEOTIDE SEQUENCE [LARGE SCALE GENOMIC DNA]</scope>
    <source>
        <strain evidence="8 9">KSW-18</strain>
    </source>
</reference>
<accession>A0ABU3GKJ0</accession>
<dbReference type="InterPro" id="IPR039420">
    <property type="entry name" value="WalR-like"/>
</dbReference>
<dbReference type="InterPro" id="IPR001789">
    <property type="entry name" value="Sig_transdc_resp-reg_receiver"/>
</dbReference>
<feature type="modified residue" description="4-aspartylphosphate" evidence="5">
    <location>
        <position position="61"/>
    </location>
</feature>
<evidence type="ECO:0000259" key="6">
    <source>
        <dbReference type="PROSITE" id="PS50043"/>
    </source>
</evidence>
<comment type="caution">
    <text evidence="8">The sequence shown here is derived from an EMBL/GenBank/DDBJ whole genome shotgun (WGS) entry which is preliminary data.</text>
</comment>
<evidence type="ECO:0000256" key="1">
    <source>
        <dbReference type="ARBA" id="ARBA00022553"/>
    </source>
</evidence>
<feature type="domain" description="HTH luxR-type" evidence="6">
    <location>
        <begin position="159"/>
        <end position="224"/>
    </location>
</feature>
<evidence type="ECO:0000313" key="9">
    <source>
        <dbReference type="Proteomes" id="UP001262835"/>
    </source>
</evidence>
<keyword evidence="9" id="KW-1185">Reference proteome</keyword>
<dbReference type="PRINTS" id="PR00038">
    <property type="entry name" value="HTHLUXR"/>
</dbReference>
<sequence>MSTSPSAAVRVLIVDDQSLIRLGFRMVLEAADGIEVVGEAGDGAEAIEATARLRPDVVLMDVRMPGVDGIEATATIARDHPGVRVLVLTTFDLDEYAFGALRAGAGGFLLKDAGRDELVAAVRAVAAGEATLAPRIVRRMIELVTAGQGADAAPPAATGSAGLDLLTSREQDVLQAMARGLTNTEIAEELFLGESTVKTHVGRILAKLPARDRVHAVLIAHGLASPWEHAAEGVQVDGGTRR</sequence>
<dbReference type="InterPro" id="IPR011006">
    <property type="entry name" value="CheY-like_superfamily"/>
</dbReference>
<dbReference type="InterPro" id="IPR000792">
    <property type="entry name" value="Tscrpt_reg_LuxR_C"/>
</dbReference>
<evidence type="ECO:0000256" key="2">
    <source>
        <dbReference type="ARBA" id="ARBA00023015"/>
    </source>
</evidence>
<keyword evidence="2" id="KW-0805">Transcription regulation</keyword>
<gene>
    <name evidence="8" type="ORF">Q9S78_11130</name>
</gene>
<dbReference type="Proteomes" id="UP001262835">
    <property type="component" value="Unassembled WGS sequence"/>
</dbReference>
<dbReference type="PROSITE" id="PS50110">
    <property type="entry name" value="RESPONSE_REGULATORY"/>
    <property type="match status" value="1"/>
</dbReference>
<dbReference type="InterPro" id="IPR016032">
    <property type="entry name" value="Sig_transdc_resp-reg_C-effctor"/>
</dbReference>
<dbReference type="Gene3D" id="3.40.50.2300">
    <property type="match status" value="1"/>
</dbReference>
<dbReference type="EMBL" id="JAUZVT010000002">
    <property type="protein sequence ID" value="MDT3331223.1"/>
    <property type="molecule type" value="Genomic_DNA"/>
</dbReference>
<dbReference type="PANTHER" id="PTHR43214:SF24">
    <property type="entry name" value="TRANSCRIPTIONAL REGULATORY PROTEIN NARL-RELATED"/>
    <property type="match status" value="1"/>
</dbReference>
<dbReference type="PROSITE" id="PS00622">
    <property type="entry name" value="HTH_LUXR_1"/>
    <property type="match status" value="1"/>
</dbReference>
<feature type="domain" description="Response regulatory" evidence="7">
    <location>
        <begin position="10"/>
        <end position="126"/>
    </location>
</feature>
<evidence type="ECO:0000313" key="8">
    <source>
        <dbReference type="EMBL" id="MDT3331223.1"/>
    </source>
</evidence>
<dbReference type="PROSITE" id="PS50043">
    <property type="entry name" value="HTH_LUXR_2"/>
    <property type="match status" value="1"/>
</dbReference>